<protein>
    <submittedName>
        <fullName evidence="2">Uncharacterized protein</fullName>
    </submittedName>
</protein>
<keyword evidence="1" id="KW-1133">Transmembrane helix</keyword>
<proteinExistence type="predicted"/>
<dbReference type="EMBL" id="MLYV02000751">
    <property type="protein sequence ID" value="PSR78261.1"/>
    <property type="molecule type" value="Genomic_DNA"/>
</dbReference>
<keyword evidence="3" id="KW-1185">Reference proteome</keyword>
<dbReference type="Proteomes" id="UP000186601">
    <property type="component" value="Unassembled WGS sequence"/>
</dbReference>
<keyword evidence="1" id="KW-0812">Transmembrane</keyword>
<feature type="transmembrane region" description="Helical" evidence="1">
    <location>
        <begin position="17"/>
        <end position="44"/>
    </location>
</feature>
<comment type="caution">
    <text evidence="2">The sequence shown here is derived from an EMBL/GenBank/DDBJ whole genome shotgun (WGS) entry which is preliminary data.</text>
</comment>
<evidence type="ECO:0000256" key="1">
    <source>
        <dbReference type="SAM" id="Phobius"/>
    </source>
</evidence>
<gene>
    <name evidence="2" type="ORF">PHLCEN_2v7457</name>
</gene>
<evidence type="ECO:0000313" key="3">
    <source>
        <dbReference type="Proteomes" id="UP000186601"/>
    </source>
</evidence>
<sequence length="206" mass="23346">MPLVKPSCPYKSPLVHIVWIFVCFAGSILTHIIMWPLIVLLGCFANTRRPGMSYVVNRVSILKEKILFALKPREESSLWITSEAKEASRSLAILDCSALGEAVTAGCSLETMICCIDSLNTENRPRCTLQWISKRLEDHADLYQLLKDGTLRAEIYKKKSIDWPETEENSGEPFDRMAEPNIPTILMFISKITKVDGGQPWHKSYE</sequence>
<keyword evidence="1" id="KW-0472">Membrane</keyword>
<name>A0A2R6NWE5_9APHY</name>
<evidence type="ECO:0000313" key="2">
    <source>
        <dbReference type="EMBL" id="PSR78261.1"/>
    </source>
</evidence>
<reference evidence="2 3" key="1">
    <citation type="submission" date="2018-02" db="EMBL/GenBank/DDBJ databases">
        <title>Genome sequence of the basidiomycete white-rot fungus Phlebia centrifuga.</title>
        <authorList>
            <person name="Granchi Z."/>
            <person name="Peng M."/>
            <person name="de Vries R.P."/>
            <person name="Hilden K."/>
            <person name="Makela M.R."/>
            <person name="Grigoriev I."/>
            <person name="Riley R."/>
        </authorList>
    </citation>
    <scope>NUCLEOTIDE SEQUENCE [LARGE SCALE GENOMIC DNA]</scope>
    <source>
        <strain evidence="2 3">FBCC195</strain>
    </source>
</reference>
<dbReference type="AlphaFoldDB" id="A0A2R6NWE5"/>
<accession>A0A2R6NWE5</accession>
<organism evidence="2 3">
    <name type="scientific">Hermanssonia centrifuga</name>
    <dbReference type="NCBI Taxonomy" id="98765"/>
    <lineage>
        <taxon>Eukaryota</taxon>
        <taxon>Fungi</taxon>
        <taxon>Dikarya</taxon>
        <taxon>Basidiomycota</taxon>
        <taxon>Agaricomycotina</taxon>
        <taxon>Agaricomycetes</taxon>
        <taxon>Polyporales</taxon>
        <taxon>Meruliaceae</taxon>
        <taxon>Hermanssonia</taxon>
    </lineage>
</organism>